<accession>A0ABW8IJR9</accession>
<feature type="region of interest" description="Disordered" evidence="5">
    <location>
        <begin position="304"/>
        <end position="327"/>
    </location>
</feature>
<keyword evidence="6" id="KW-1133">Transmembrane helix</keyword>
<evidence type="ECO:0000256" key="4">
    <source>
        <dbReference type="ARBA" id="ARBA00023172"/>
    </source>
</evidence>
<keyword evidence="6" id="KW-0472">Membrane</keyword>
<dbReference type="PANTHER" id="PTHR30563">
    <property type="entry name" value="DNA RECOMBINATION PROTEIN RMUC"/>
    <property type="match status" value="1"/>
</dbReference>
<dbReference type="EMBL" id="JADIKI010000022">
    <property type="protein sequence ID" value="MFK2854865.1"/>
    <property type="molecule type" value="Genomic_DNA"/>
</dbReference>
<protein>
    <submittedName>
        <fullName evidence="7">DNA recombination protein RmuC</fullName>
    </submittedName>
</protein>
<organism evidence="7 8">
    <name type="scientific">Dyella humi</name>
    <dbReference type="NCBI Taxonomy" id="1770547"/>
    <lineage>
        <taxon>Bacteria</taxon>
        <taxon>Pseudomonadati</taxon>
        <taxon>Pseudomonadota</taxon>
        <taxon>Gammaproteobacteria</taxon>
        <taxon>Lysobacterales</taxon>
        <taxon>Rhodanobacteraceae</taxon>
        <taxon>Dyella</taxon>
    </lineage>
</organism>
<name>A0ABW8IJR9_9GAMM</name>
<reference evidence="7 8" key="1">
    <citation type="submission" date="2020-10" db="EMBL/GenBank/DDBJ databases">
        <title>Phylogeny of dyella-like bacteria.</title>
        <authorList>
            <person name="Fu J."/>
        </authorList>
    </citation>
    <scope>NUCLEOTIDE SEQUENCE [LARGE SCALE GENOMIC DNA]</scope>
    <source>
        <strain evidence="7 8">DHG40</strain>
    </source>
</reference>
<dbReference type="PANTHER" id="PTHR30563:SF0">
    <property type="entry name" value="DNA RECOMBINATION PROTEIN RMUC"/>
    <property type="match status" value="1"/>
</dbReference>
<keyword evidence="6" id="KW-0812">Transmembrane</keyword>
<dbReference type="Proteomes" id="UP001620409">
    <property type="component" value="Unassembled WGS sequence"/>
</dbReference>
<comment type="function">
    <text evidence="1">Involved in DNA recombination.</text>
</comment>
<sequence>MEGMPVWGWLLFALVVIVAFVLNWMARRELSSTQVLLRNAEVEAARLPDALERASRAESQVTELLQSVKDGAVREATVKAQADENKKLHDQAVQAAEKYESLYSESKSSEDSLRRKLATSDATLETVRTQLSQVKGERDGALEDVKKLNVDFKKLGEEHAKAAAERDAAMSSLEETKKFLKDAEVHLRTAFTEAASKVFDEKAIALDQRIKDSSEVSKKGFEETLKPFSEKVGIFQTKIEQFTTEQVKERATLVGTIGELKTLNQNMADATGALTKALKGNAKARGDWGELILDTVLKASGLEEGRDYDRQTQSSDEETGERGRPDITINFPDGRRLVVDSKVNLVAWAEAQNAETVEAQQDALSRHVVALRQHVRDLSEKNYPKILGKDALDTTVLFVPIEGALSAALTINPDLQLEAFSKKIVFASPNTLMAILRVVERLWTRDKLQKQVDIIGTEAGKLMDSLVSFLVDFESIENRLKQAGEAYATAKNRLSESPQSVMSRGKRLVEAGVRGRKALPEELKPVAGSDSIPLIEQEGEL</sequence>
<comment type="similarity">
    <text evidence="2">Belongs to the RmuC family.</text>
</comment>
<dbReference type="InterPro" id="IPR003798">
    <property type="entry name" value="DNA_recombination_RmuC"/>
</dbReference>
<keyword evidence="4" id="KW-0233">DNA recombination</keyword>
<evidence type="ECO:0000256" key="5">
    <source>
        <dbReference type="SAM" id="MobiDB-lite"/>
    </source>
</evidence>
<dbReference type="RefSeq" id="WP_380010157.1">
    <property type="nucleotide sequence ID" value="NZ_JADIKI010000022.1"/>
</dbReference>
<evidence type="ECO:0000256" key="6">
    <source>
        <dbReference type="SAM" id="Phobius"/>
    </source>
</evidence>
<comment type="caution">
    <text evidence="7">The sequence shown here is derived from an EMBL/GenBank/DDBJ whole genome shotgun (WGS) entry which is preliminary data.</text>
</comment>
<dbReference type="Pfam" id="PF02646">
    <property type="entry name" value="RmuC"/>
    <property type="match status" value="1"/>
</dbReference>
<feature type="transmembrane region" description="Helical" evidence="6">
    <location>
        <begin position="6"/>
        <end position="26"/>
    </location>
</feature>
<keyword evidence="8" id="KW-1185">Reference proteome</keyword>
<evidence type="ECO:0000256" key="1">
    <source>
        <dbReference type="ARBA" id="ARBA00003416"/>
    </source>
</evidence>
<proteinExistence type="inferred from homology"/>
<evidence type="ECO:0000313" key="7">
    <source>
        <dbReference type="EMBL" id="MFK2854865.1"/>
    </source>
</evidence>
<evidence type="ECO:0000256" key="2">
    <source>
        <dbReference type="ARBA" id="ARBA00009840"/>
    </source>
</evidence>
<gene>
    <name evidence="7" type="primary">rmuC</name>
    <name evidence="7" type="ORF">ISP18_09715</name>
</gene>
<evidence type="ECO:0000256" key="3">
    <source>
        <dbReference type="ARBA" id="ARBA00023054"/>
    </source>
</evidence>
<evidence type="ECO:0000313" key="8">
    <source>
        <dbReference type="Proteomes" id="UP001620409"/>
    </source>
</evidence>
<keyword evidence="3" id="KW-0175">Coiled coil</keyword>